<gene>
    <name evidence="1" type="ORF">HKBW3S09_01563</name>
</gene>
<proteinExistence type="predicted"/>
<reference evidence="1 2" key="1">
    <citation type="journal article" date="2020" name="Front. Microbiol.">
        <title>Single-cell genomics of novel Actinobacteria with the Wood-Ljungdahl pathway discovered in a serpentinizing system.</title>
        <authorList>
            <person name="Merino N."/>
            <person name="Kawai M."/>
            <person name="Boyd E.S."/>
            <person name="Colman D.R."/>
            <person name="McGlynn S.E."/>
            <person name="Nealson K.H."/>
            <person name="Kurokawa K."/>
            <person name="Hongoh Y."/>
        </authorList>
    </citation>
    <scope>NUCLEOTIDE SEQUENCE [LARGE SCALE GENOMIC DNA]</scope>
    <source>
        <strain evidence="1 2">S09_30</strain>
    </source>
</reference>
<dbReference type="Proteomes" id="UP000585609">
    <property type="component" value="Unassembled WGS sequence"/>
</dbReference>
<name>A0A6V8NVC2_9ACTN</name>
<dbReference type="AlphaFoldDB" id="A0A6V8NVC2"/>
<comment type="caution">
    <text evidence="1">The sequence shown here is derived from an EMBL/GenBank/DDBJ whole genome shotgun (WGS) entry which is preliminary data.</text>
</comment>
<sequence>VRAVRSAERAEAYGANGYNMGLTVNAALKDEPQSRTLWRGRV</sequence>
<organism evidence="1 2">
    <name type="scientific">Candidatus Hakubella thermalkaliphila</name>
    <dbReference type="NCBI Taxonomy" id="2754717"/>
    <lineage>
        <taxon>Bacteria</taxon>
        <taxon>Bacillati</taxon>
        <taxon>Actinomycetota</taxon>
        <taxon>Actinomycetota incertae sedis</taxon>
        <taxon>Candidatus Hakubellales</taxon>
        <taxon>Candidatus Hakubellaceae</taxon>
        <taxon>Candidatus Hakubella</taxon>
    </lineage>
</organism>
<accession>A0A6V8NVC2</accession>
<feature type="non-terminal residue" evidence="1">
    <location>
        <position position="1"/>
    </location>
</feature>
<evidence type="ECO:0000313" key="1">
    <source>
        <dbReference type="EMBL" id="GFP24097.1"/>
    </source>
</evidence>
<evidence type="ECO:0000313" key="2">
    <source>
        <dbReference type="Proteomes" id="UP000585609"/>
    </source>
</evidence>
<protein>
    <submittedName>
        <fullName evidence="1">Uncharacterized protein</fullName>
    </submittedName>
</protein>
<dbReference type="EMBL" id="BLRW01000335">
    <property type="protein sequence ID" value="GFP24097.1"/>
    <property type="molecule type" value="Genomic_DNA"/>
</dbReference>